<keyword evidence="2" id="KW-1185">Reference proteome</keyword>
<dbReference type="RefSeq" id="WP_011770548.1">
    <property type="nucleotide sequence ID" value="NC_008709.1"/>
</dbReference>
<protein>
    <recommendedName>
        <fullName evidence="3">DUF2789 domain-containing protein</fullName>
    </recommendedName>
</protein>
<dbReference type="KEGG" id="pin:Ping_2247"/>
<evidence type="ECO:0008006" key="3">
    <source>
        <dbReference type="Google" id="ProtNLM"/>
    </source>
</evidence>
<accession>A1SWX3</accession>
<dbReference type="HOGENOM" id="CLU_177836_0_0_6"/>
<evidence type="ECO:0000313" key="1">
    <source>
        <dbReference type="EMBL" id="ABM03988.1"/>
    </source>
</evidence>
<gene>
    <name evidence="1" type="ordered locus">Ping_2247</name>
</gene>
<dbReference type="Gene3D" id="1.10.10.1130">
    <property type="entry name" value="Uncharacterised protein PF10982, DUF2789"/>
    <property type="match status" value="1"/>
</dbReference>
<dbReference type="AlphaFoldDB" id="A1SWX3"/>
<sequence length="77" mass="8634">MDTQNHSLSALFDQLGLDSSETGIRSFINKNAILKGDAKLHEANFWNSAQADFLKQAKDEDADWAEIVDQLDLTLRP</sequence>
<name>A1SWX3_PSYIN</name>
<dbReference type="Proteomes" id="UP000000639">
    <property type="component" value="Chromosome"/>
</dbReference>
<evidence type="ECO:0000313" key="2">
    <source>
        <dbReference type="Proteomes" id="UP000000639"/>
    </source>
</evidence>
<reference evidence="1 2" key="1">
    <citation type="submission" date="2007-01" db="EMBL/GenBank/DDBJ databases">
        <title>Complete sequence of Psychromonas ingrahamii 37.</title>
        <authorList>
            <consortium name="US DOE Joint Genome Institute"/>
            <person name="Copeland A."/>
            <person name="Lucas S."/>
            <person name="Lapidus A."/>
            <person name="Barry K."/>
            <person name="Detter J.C."/>
            <person name="Glavina del Rio T."/>
            <person name="Hammon N."/>
            <person name="Israni S."/>
            <person name="Dalin E."/>
            <person name="Tice H."/>
            <person name="Pitluck S."/>
            <person name="Thompson L.S."/>
            <person name="Brettin T."/>
            <person name="Bruce D."/>
            <person name="Han C."/>
            <person name="Tapia R."/>
            <person name="Schmutz J."/>
            <person name="Larimer F."/>
            <person name="Land M."/>
            <person name="Hauser L."/>
            <person name="Kyrpides N."/>
            <person name="Ivanova N."/>
            <person name="Staley J."/>
            <person name="Richardson P."/>
        </authorList>
    </citation>
    <scope>NUCLEOTIDE SEQUENCE [LARGE SCALE GENOMIC DNA]</scope>
    <source>
        <strain evidence="1 2">37</strain>
    </source>
</reference>
<dbReference type="Pfam" id="PF10982">
    <property type="entry name" value="DUF2789"/>
    <property type="match status" value="1"/>
</dbReference>
<dbReference type="EMBL" id="CP000510">
    <property type="protein sequence ID" value="ABM03988.1"/>
    <property type="molecule type" value="Genomic_DNA"/>
</dbReference>
<proteinExistence type="predicted"/>
<dbReference type="InterPro" id="IPR021250">
    <property type="entry name" value="DUF2789"/>
</dbReference>
<organism evidence="1 2">
    <name type="scientific">Psychromonas ingrahamii (strain DSM 17664 / CCUG 51855 / 37)</name>
    <dbReference type="NCBI Taxonomy" id="357804"/>
    <lineage>
        <taxon>Bacteria</taxon>
        <taxon>Pseudomonadati</taxon>
        <taxon>Pseudomonadota</taxon>
        <taxon>Gammaproteobacteria</taxon>
        <taxon>Alteromonadales</taxon>
        <taxon>Psychromonadaceae</taxon>
        <taxon>Psychromonas</taxon>
    </lineage>
</organism>
<dbReference type="InterPro" id="IPR038086">
    <property type="entry name" value="DUF2789_sf"/>
</dbReference>
<dbReference type="eggNOG" id="COG2040">
    <property type="taxonomic scope" value="Bacteria"/>
</dbReference>
<dbReference type="OrthoDB" id="5828847at2"/>
<dbReference type="STRING" id="357804.Ping_2247"/>